<dbReference type="NCBIfam" id="TIGR04215">
    <property type="entry name" value="choice_anch_A"/>
    <property type="match status" value="1"/>
</dbReference>
<evidence type="ECO:0000259" key="1">
    <source>
        <dbReference type="Pfam" id="PF20597"/>
    </source>
</evidence>
<dbReference type="InterPro" id="IPR026588">
    <property type="entry name" value="Choice_anch_A"/>
</dbReference>
<evidence type="ECO:0000313" key="3">
    <source>
        <dbReference type="Proteomes" id="UP000187158"/>
    </source>
</evidence>
<dbReference type="RefSeq" id="WP_076221212.1">
    <property type="nucleotide sequence ID" value="NZ_MPVP01000826.1"/>
</dbReference>
<reference evidence="2 3" key="1">
    <citation type="submission" date="2016-11" db="EMBL/GenBank/DDBJ databases">
        <title>Paenibacillus species isolates.</title>
        <authorList>
            <person name="Beno S.M."/>
        </authorList>
    </citation>
    <scope>NUCLEOTIDE SEQUENCE [LARGE SCALE GENOMIC DNA]</scope>
    <source>
        <strain evidence="2 3">FSL H7-0433</strain>
    </source>
</reference>
<comment type="caution">
    <text evidence="2">The sequence shown here is derived from an EMBL/GenBank/DDBJ whole genome shotgun (WGS) entry which is preliminary data.</text>
</comment>
<accession>A0ABX3GBJ6</accession>
<dbReference type="Pfam" id="PF20597">
    <property type="entry name" value="pAdhesive_15"/>
    <property type="match status" value="1"/>
</dbReference>
<protein>
    <recommendedName>
        <fullName evidence="1">Choice-of-anchor A domain-containing protein</fullName>
    </recommendedName>
</protein>
<proteinExistence type="predicted"/>
<organism evidence="2 3">
    <name type="scientific">Paenibacillus odorifer</name>
    <dbReference type="NCBI Taxonomy" id="189426"/>
    <lineage>
        <taxon>Bacteria</taxon>
        <taxon>Bacillati</taxon>
        <taxon>Bacillota</taxon>
        <taxon>Bacilli</taxon>
        <taxon>Bacillales</taxon>
        <taxon>Paenibacillaceae</taxon>
        <taxon>Paenibacillus</taxon>
    </lineage>
</organism>
<feature type="non-terminal residue" evidence="2">
    <location>
        <position position="277"/>
    </location>
</feature>
<name>A0ABX3GBJ6_9BACL</name>
<gene>
    <name evidence="2" type="ORF">BSO21_35065</name>
</gene>
<evidence type="ECO:0000313" key="2">
    <source>
        <dbReference type="EMBL" id="OMC86721.1"/>
    </source>
</evidence>
<dbReference type="Proteomes" id="UP000187158">
    <property type="component" value="Unassembled WGS sequence"/>
</dbReference>
<sequence>GLGIAGDYNAFIFGKATVTASLRGNLAAGGDTTTSSVDINMSNGNKVPYAIVTGGNLDFTNGTVYGNIIHQGEFNKVDSGSIISGTYRKVTDTLIDFASAQQYYVNLSNQLATVPQNGTTELKYNGLYIKGDHSVNIFNLTADYFNQAGWTNVTASSGSTMIYTITGSTVNVHKAFDLPQNTTGNNILYNFPDATAVNISGVEIKGSILAPKAALNISNGNVYGNVIAASLSTASCYIAILPYTGPVPVPTPTPTPSPSSNPLVRTIIKFSEMTITA</sequence>
<dbReference type="EMBL" id="MPVP01000826">
    <property type="protein sequence ID" value="OMC86721.1"/>
    <property type="molecule type" value="Genomic_DNA"/>
</dbReference>
<feature type="non-terminal residue" evidence="2">
    <location>
        <position position="1"/>
    </location>
</feature>
<keyword evidence="3" id="KW-1185">Reference proteome</keyword>
<feature type="domain" description="Choice-of-anchor A" evidence="1">
    <location>
        <begin position="2"/>
        <end position="233"/>
    </location>
</feature>